<dbReference type="InterPro" id="IPR020019">
    <property type="entry name" value="AcTrfase_PglD-like"/>
</dbReference>
<dbReference type="EMBL" id="JACRTF010000001">
    <property type="protein sequence ID" value="MBC8592093.1"/>
    <property type="molecule type" value="Genomic_DNA"/>
</dbReference>
<dbReference type="NCBIfam" id="TIGR03570">
    <property type="entry name" value="NeuD_NnaD"/>
    <property type="match status" value="1"/>
</dbReference>
<dbReference type="SUPFAM" id="SSF51161">
    <property type="entry name" value="Trimeric LpxA-like enzymes"/>
    <property type="match status" value="1"/>
</dbReference>
<dbReference type="AlphaFoldDB" id="A0A926IPV5"/>
<evidence type="ECO:0000313" key="6">
    <source>
        <dbReference type="Proteomes" id="UP000651085"/>
    </source>
</evidence>
<gene>
    <name evidence="5" type="ORF">H8744_02310</name>
</gene>
<evidence type="ECO:0000256" key="1">
    <source>
        <dbReference type="ARBA" id="ARBA00007274"/>
    </source>
</evidence>
<dbReference type="InterPro" id="IPR011004">
    <property type="entry name" value="Trimer_LpxA-like_sf"/>
</dbReference>
<dbReference type="Proteomes" id="UP000651085">
    <property type="component" value="Unassembled WGS sequence"/>
</dbReference>
<dbReference type="PANTHER" id="PTHR43300:SF7">
    <property type="entry name" value="UDP-N-ACETYLBACILLOSAMINE N-ACETYLTRANSFERASE"/>
    <property type="match status" value="1"/>
</dbReference>
<dbReference type="Pfam" id="PF17836">
    <property type="entry name" value="PglD_N"/>
    <property type="match status" value="1"/>
</dbReference>
<feature type="domain" description="PglD N-terminal" evidence="4">
    <location>
        <begin position="4"/>
        <end position="67"/>
    </location>
</feature>
<comment type="caution">
    <text evidence="5">The sequence shown here is derived from an EMBL/GenBank/DDBJ whole genome shotgun (WGS) entry which is preliminary data.</text>
</comment>
<proteinExistence type="inferred from homology"/>
<dbReference type="RefSeq" id="WP_262433309.1">
    <property type="nucleotide sequence ID" value="NZ_JACRTF010000001.1"/>
</dbReference>
<keyword evidence="6" id="KW-1185">Reference proteome</keyword>
<dbReference type="Pfam" id="PF00132">
    <property type="entry name" value="Hexapep"/>
    <property type="match status" value="2"/>
</dbReference>
<sequence length="222" mass="23825">MKKKIALIGSGAFASRVVDIIESTNKFEIIGYFDGYASVGDIINGYKILGNDNDAFIMYGEGLFDCVIICLAYTQFAQKKKLFELYSNKIPFATIIHPTAYVSPKSNIGAGVIVCENATICKGASIENNVTIKPGVLVSHDSKIGKHSFIAARVAIAGLVEIGECCFIGINATIRNRITIGDNVVLGMGSVALKNLNANSIYVGNPAHYLKANIDYNSSNTE</sequence>
<feature type="binding site" evidence="3">
    <location>
        <position position="170"/>
    </location>
    <ligand>
        <name>acetyl-CoA</name>
        <dbReference type="ChEBI" id="CHEBI:57288"/>
    </ligand>
</feature>
<feature type="active site" description="Proton acceptor" evidence="2">
    <location>
        <position position="140"/>
    </location>
</feature>
<feature type="site" description="Increases basicity of active site His" evidence="2">
    <location>
        <position position="141"/>
    </location>
</feature>
<dbReference type="CDD" id="cd03360">
    <property type="entry name" value="LbH_AT_putative"/>
    <property type="match status" value="1"/>
</dbReference>
<dbReference type="Gene3D" id="2.160.10.10">
    <property type="entry name" value="Hexapeptide repeat proteins"/>
    <property type="match status" value="2"/>
</dbReference>
<dbReference type="PANTHER" id="PTHR43300">
    <property type="entry name" value="ACETYLTRANSFERASE"/>
    <property type="match status" value="1"/>
</dbReference>
<evidence type="ECO:0000313" key="5">
    <source>
        <dbReference type="EMBL" id="MBC8592093.1"/>
    </source>
</evidence>
<protein>
    <submittedName>
        <fullName evidence="5">Acetyltransferase</fullName>
    </submittedName>
</protein>
<organism evidence="5 6">
    <name type="scientific">Jilunia laotingensis</name>
    <dbReference type="NCBI Taxonomy" id="2763675"/>
    <lineage>
        <taxon>Bacteria</taxon>
        <taxon>Pseudomonadati</taxon>
        <taxon>Bacteroidota</taxon>
        <taxon>Bacteroidia</taxon>
        <taxon>Bacteroidales</taxon>
        <taxon>Bacteroidaceae</taxon>
        <taxon>Jilunia</taxon>
    </lineage>
</organism>
<evidence type="ECO:0000259" key="4">
    <source>
        <dbReference type="Pfam" id="PF17836"/>
    </source>
</evidence>
<dbReference type="InterPro" id="IPR050179">
    <property type="entry name" value="Trans_hexapeptide_repeat"/>
</dbReference>
<comment type="similarity">
    <text evidence="1">Belongs to the transferase hexapeptide repeat family.</text>
</comment>
<dbReference type="Gene3D" id="3.40.50.20">
    <property type="match status" value="1"/>
</dbReference>
<name>A0A926IPV5_9BACT</name>
<dbReference type="InterPro" id="IPR041561">
    <property type="entry name" value="PglD_N"/>
</dbReference>
<dbReference type="InterPro" id="IPR001451">
    <property type="entry name" value="Hexapep"/>
</dbReference>
<reference evidence="5" key="1">
    <citation type="submission" date="2020-08" db="EMBL/GenBank/DDBJ databases">
        <title>Genome public.</title>
        <authorList>
            <person name="Liu C."/>
            <person name="Sun Q."/>
        </authorList>
    </citation>
    <scope>NUCLEOTIDE SEQUENCE</scope>
    <source>
        <strain evidence="5">N12</strain>
    </source>
</reference>
<accession>A0A926IPV5</accession>
<evidence type="ECO:0000256" key="3">
    <source>
        <dbReference type="PIRSR" id="PIRSR620019-2"/>
    </source>
</evidence>
<evidence type="ECO:0000256" key="2">
    <source>
        <dbReference type="PIRSR" id="PIRSR620019-1"/>
    </source>
</evidence>